<dbReference type="InterPro" id="IPR050228">
    <property type="entry name" value="Carboxylesterase_BioH"/>
</dbReference>
<dbReference type="RefSeq" id="WP_179487149.1">
    <property type="nucleotide sequence ID" value="NZ_JACCCW010000001.1"/>
</dbReference>
<dbReference type="Gene3D" id="3.40.50.1820">
    <property type="entry name" value="alpha/beta hydrolase"/>
    <property type="match status" value="1"/>
</dbReference>
<comment type="caution">
    <text evidence="2">The sequence shown here is derived from an EMBL/GenBank/DDBJ whole genome shotgun (WGS) entry which is preliminary data.</text>
</comment>
<reference evidence="2 3" key="1">
    <citation type="submission" date="2020-07" db="EMBL/GenBank/DDBJ databases">
        <title>Genomic Encyclopedia of Type Strains, Phase IV (KMG-V): Genome sequencing to study the core and pangenomes of soil and plant-associated prokaryotes.</title>
        <authorList>
            <person name="Whitman W."/>
        </authorList>
    </citation>
    <scope>NUCLEOTIDE SEQUENCE [LARGE SCALE GENOMIC DNA]</scope>
    <source>
        <strain evidence="2 3">X4EP2</strain>
    </source>
</reference>
<dbReference type="InterPro" id="IPR000073">
    <property type="entry name" value="AB_hydrolase_1"/>
</dbReference>
<sequence length="302" mass="34393">MKPETAVIDVFGKHSIYLEHYKKDEAAKTIIMVNGAFATTTSFTQTVRYLRDKVNVILFDLPYAGRSKEFNVNGKIVTKEDEVDILQYLIDRYRVNYLMSASWGGVSSLLSLARRPPTMEKAIIASFSPVINTAMRDYMADARTFLSLGDAASAAQLLNNTVGRYLSNLVKSHNFNYLLNSVKGNEEQLIFHINQIFEFDQKQYMQQFSSIDIPILFLNGELDEYTTPAEVRVLSEHIPQSEFAVIEKAGHFLDLESRHLWRTMSNIIREYFFESEERNYTAVQSGFNTALGQNLAFAEAGD</sequence>
<dbReference type="SUPFAM" id="SSF53474">
    <property type="entry name" value="alpha/beta-Hydrolases"/>
    <property type="match status" value="1"/>
</dbReference>
<dbReference type="EMBL" id="JACCCW010000001">
    <property type="protein sequence ID" value="NYF78051.1"/>
    <property type="molecule type" value="Genomic_DNA"/>
</dbReference>
<protein>
    <submittedName>
        <fullName evidence="2">Rhamnosyltransferase subunit A</fullName>
        <ecNumber evidence="2">2.4.1.-</ecNumber>
    </submittedName>
</protein>
<evidence type="ECO:0000259" key="1">
    <source>
        <dbReference type="Pfam" id="PF00561"/>
    </source>
</evidence>
<accession>A0A7Y9PF78</accession>
<keyword evidence="2" id="KW-0808">Transferase</keyword>
<evidence type="ECO:0000313" key="3">
    <source>
        <dbReference type="Proteomes" id="UP000589520"/>
    </source>
</evidence>
<dbReference type="PANTHER" id="PTHR43194">
    <property type="entry name" value="HYDROLASE ALPHA/BETA FOLD FAMILY"/>
    <property type="match status" value="1"/>
</dbReference>
<evidence type="ECO:0000313" key="2">
    <source>
        <dbReference type="EMBL" id="NYF78051.1"/>
    </source>
</evidence>
<dbReference type="GO" id="GO:0016757">
    <property type="term" value="F:glycosyltransferase activity"/>
    <property type="evidence" value="ECO:0007669"/>
    <property type="project" value="UniProtKB-KW"/>
</dbReference>
<dbReference type="AlphaFoldDB" id="A0A7Y9PF78"/>
<dbReference type="EC" id="2.4.1.-" evidence="2"/>
<dbReference type="Proteomes" id="UP000589520">
    <property type="component" value="Unassembled WGS sequence"/>
</dbReference>
<dbReference type="InterPro" id="IPR029058">
    <property type="entry name" value="AB_hydrolase_fold"/>
</dbReference>
<keyword evidence="3" id="KW-1185">Reference proteome</keyword>
<dbReference type="Pfam" id="PF00561">
    <property type="entry name" value="Abhydrolase_1"/>
    <property type="match status" value="1"/>
</dbReference>
<organism evidence="2 3">
    <name type="scientific">Granulicella arctica</name>
    <dbReference type="NCBI Taxonomy" id="940613"/>
    <lineage>
        <taxon>Bacteria</taxon>
        <taxon>Pseudomonadati</taxon>
        <taxon>Acidobacteriota</taxon>
        <taxon>Terriglobia</taxon>
        <taxon>Terriglobales</taxon>
        <taxon>Acidobacteriaceae</taxon>
        <taxon>Granulicella</taxon>
    </lineage>
</organism>
<dbReference type="PANTHER" id="PTHR43194:SF5">
    <property type="entry name" value="PIMELOYL-[ACYL-CARRIER PROTEIN] METHYL ESTER ESTERASE"/>
    <property type="match status" value="1"/>
</dbReference>
<name>A0A7Y9PF78_9BACT</name>
<feature type="domain" description="AB hydrolase-1" evidence="1">
    <location>
        <begin position="29"/>
        <end position="253"/>
    </location>
</feature>
<gene>
    <name evidence="2" type="ORF">HDF17_000338</name>
</gene>
<proteinExistence type="predicted"/>
<keyword evidence="2" id="KW-0328">Glycosyltransferase</keyword>